<comment type="similarity">
    <text evidence="1">Belongs to the enoyl-CoA hydratase/isomerase family.</text>
</comment>
<dbReference type="Proteomes" id="UP001239085">
    <property type="component" value="Unassembled WGS sequence"/>
</dbReference>
<organism evidence="3 4">
    <name type="scientific">Microbacterium murale</name>
    <dbReference type="NCBI Taxonomy" id="1081040"/>
    <lineage>
        <taxon>Bacteria</taxon>
        <taxon>Bacillati</taxon>
        <taxon>Actinomycetota</taxon>
        <taxon>Actinomycetes</taxon>
        <taxon>Micrococcales</taxon>
        <taxon>Microbacteriaceae</taxon>
        <taxon>Microbacterium</taxon>
    </lineage>
</organism>
<evidence type="ECO:0000259" key="2">
    <source>
        <dbReference type="Pfam" id="PF01575"/>
    </source>
</evidence>
<dbReference type="Gene3D" id="3.10.129.10">
    <property type="entry name" value="Hotdog Thioesterase"/>
    <property type="match status" value="1"/>
</dbReference>
<comment type="caution">
    <text evidence="3">The sequence shown here is derived from an EMBL/GenBank/DDBJ whole genome shotgun (WGS) entry which is preliminary data.</text>
</comment>
<feature type="domain" description="MaoC-like" evidence="2">
    <location>
        <begin position="19"/>
        <end position="131"/>
    </location>
</feature>
<dbReference type="InterPro" id="IPR039375">
    <property type="entry name" value="NodN-like"/>
</dbReference>
<reference evidence="3 4" key="1">
    <citation type="submission" date="2023-07" db="EMBL/GenBank/DDBJ databases">
        <title>Comparative genomics of wheat-associated soil bacteria to identify genetic determinants of phenazine resistance.</title>
        <authorList>
            <person name="Mouncey N."/>
        </authorList>
    </citation>
    <scope>NUCLEOTIDE SEQUENCE [LARGE SCALE GENOMIC DNA]</scope>
    <source>
        <strain evidence="3 4">W2I7</strain>
    </source>
</reference>
<sequence>MTPATTLFTPVEELSDIQGDTFGPSEWREVTQDDVNLYARVSGDDNPIHLDEDFAAATPFGTRIAHGMLTLGLVVPLMREVFEVTGFSMGVNYGMNKVRFPAPVPVGSRIRVRGEVLAVQPIADGSQIIVRVVFDVEGSEKPACVAELVLRYYR</sequence>
<dbReference type="CDD" id="cd03450">
    <property type="entry name" value="NodN"/>
    <property type="match status" value="1"/>
</dbReference>
<dbReference type="Pfam" id="PF01575">
    <property type="entry name" value="MaoC_dehydratas"/>
    <property type="match status" value="1"/>
</dbReference>
<dbReference type="PANTHER" id="PTHR42993">
    <property type="entry name" value="MAOC-LIKE DEHYDRATASE DOMAIN-CONTAINING PROTEIN"/>
    <property type="match status" value="1"/>
</dbReference>
<protein>
    <submittedName>
        <fullName evidence="3">Acyl dehydratase</fullName>
    </submittedName>
</protein>
<name>A0ABU0P7F7_9MICO</name>
<dbReference type="EMBL" id="JAUSXK010000001">
    <property type="protein sequence ID" value="MDQ0643268.1"/>
    <property type="molecule type" value="Genomic_DNA"/>
</dbReference>
<gene>
    <name evidence="3" type="ORF">QFZ46_001428</name>
</gene>
<dbReference type="PANTHER" id="PTHR42993:SF1">
    <property type="entry name" value="MAOC-LIKE DEHYDRATASE DOMAIN-CONTAINING PROTEIN"/>
    <property type="match status" value="1"/>
</dbReference>
<dbReference type="RefSeq" id="WP_307359868.1">
    <property type="nucleotide sequence ID" value="NZ_JAUSXK010000001.1"/>
</dbReference>
<evidence type="ECO:0000313" key="4">
    <source>
        <dbReference type="Proteomes" id="UP001239085"/>
    </source>
</evidence>
<keyword evidence="4" id="KW-1185">Reference proteome</keyword>
<dbReference type="SUPFAM" id="SSF54637">
    <property type="entry name" value="Thioesterase/thiol ester dehydrase-isomerase"/>
    <property type="match status" value="1"/>
</dbReference>
<evidence type="ECO:0000256" key="1">
    <source>
        <dbReference type="ARBA" id="ARBA00005254"/>
    </source>
</evidence>
<evidence type="ECO:0000313" key="3">
    <source>
        <dbReference type="EMBL" id="MDQ0643268.1"/>
    </source>
</evidence>
<proteinExistence type="inferred from homology"/>
<accession>A0ABU0P7F7</accession>
<dbReference type="InterPro" id="IPR002539">
    <property type="entry name" value="MaoC-like_dom"/>
</dbReference>
<dbReference type="InterPro" id="IPR029069">
    <property type="entry name" value="HotDog_dom_sf"/>
</dbReference>